<keyword evidence="5" id="KW-0378">Hydrolase</keyword>
<evidence type="ECO:0000256" key="10">
    <source>
        <dbReference type="PIRSR" id="PIRSR621190-1"/>
    </source>
</evidence>
<evidence type="ECO:0000256" key="11">
    <source>
        <dbReference type="PIRSR" id="PIRSR621190-2"/>
    </source>
</evidence>
<feature type="binding site" evidence="11">
    <location>
        <position position="277"/>
    </location>
    <ligand>
        <name>Zn(2+)</name>
        <dbReference type="ChEBI" id="CHEBI:29105"/>
        <label>2</label>
        <note>catalytic</note>
    </ligand>
</feature>
<feature type="binding site" evidence="11">
    <location>
        <position position="245"/>
    </location>
    <ligand>
        <name>Zn(2+)</name>
        <dbReference type="ChEBI" id="CHEBI:29105"/>
        <label>1</label>
    </ligand>
</feature>
<dbReference type="InterPro" id="IPR006026">
    <property type="entry name" value="Peptidase_Metallo"/>
</dbReference>
<feature type="binding site" evidence="11">
    <location>
        <position position="283"/>
    </location>
    <ligand>
        <name>Zn(2+)</name>
        <dbReference type="ChEBI" id="CHEBI:29105"/>
        <label>2</label>
        <note>catalytic</note>
    </ligand>
</feature>
<evidence type="ECO:0000256" key="2">
    <source>
        <dbReference type="ARBA" id="ARBA00022670"/>
    </source>
</evidence>
<dbReference type="InterPro" id="IPR033739">
    <property type="entry name" value="M10A_MMP"/>
</dbReference>
<comment type="caution">
    <text evidence="14">The sequence shown here is derived from an EMBL/GenBank/DDBJ whole genome shotgun (WGS) entry which is preliminary data.</text>
</comment>
<keyword evidence="7" id="KW-0482">Metalloprotease</keyword>
<protein>
    <submittedName>
        <fullName evidence="14">Peptidase M10, metallopeptidase</fullName>
    </submittedName>
</protein>
<comment type="cofactor">
    <cofactor evidence="11">
        <name>Zn(2+)</name>
        <dbReference type="ChEBI" id="CHEBI:29105"/>
    </cofactor>
    <text evidence="11">Binds 2 Zn(2+) ions per subunit.</text>
</comment>
<feature type="binding site" evidence="11">
    <location>
        <position position="235"/>
    </location>
    <ligand>
        <name>Zn(2+)</name>
        <dbReference type="ChEBI" id="CHEBI:29105"/>
        <label>1</label>
    </ligand>
</feature>
<dbReference type="PANTHER" id="PTHR10201:SF321">
    <property type="entry name" value="METALLOENDOPROTEINASE 4-MMP"/>
    <property type="match status" value="1"/>
</dbReference>
<feature type="active site" evidence="10">
    <location>
        <position position="274"/>
    </location>
</feature>
<keyword evidence="2" id="KW-0645">Protease</keyword>
<dbReference type="PRINTS" id="PR00138">
    <property type="entry name" value="MATRIXIN"/>
</dbReference>
<dbReference type="AlphaFoldDB" id="A0AAN8Z0Z6"/>
<feature type="binding site" evidence="11">
    <location>
        <position position="273"/>
    </location>
    <ligand>
        <name>Zn(2+)</name>
        <dbReference type="ChEBI" id="CHEBI:29105"/>
        <label>2</label>
        <note>catalytic</note>
    </ligand>
</feature>
<feature type="binding site" description="in inhibited form" evidence="11">
    <location>
        <position position="125"/>
    </location>
    <ligand>
        <name>Zn(2+)</name>
        <dbReference type="ChEBI" id="CHEBI:29105"/>
        <label>2</label>
        <note>catalytic</note>
    </ligand>
</feature>
<evidence type="ECO:0000256" key="9">
    <source>
        <dbReference type="ARBA" id="ARBA00023180"/>
    </source>
</evidence>
<dbReference type="InterPro" id="IPR036365">
    <property type="entry name" value="PGBD-like_sf"/>
</dbReference>
<dbReference type="Proteomes" id="UP001370490">
    <property type="component" value="Unassembled WGS sequence"/>
</dbReference>
<dbReference type="Gene3D" id="3.40.390.10">
    <property type="entry name" value="Collagenase (Catalytic Domain)"/>
    <property type="match status" value="1"/>
</dbReference>
<keyword evidence="9" id="KW-0325">Glycoprotein</keyword>
<dbReference type="InterPro" id="IPR002477">
    <property type="entry name" value="Peptidoglycan-bd-like"/>
</dbReference>
<feature type="binding site" evidence="11">
    <location>
        <position position="220"/>
    </location>
    <ligand>
        <name>Zn(2+)</name>
        <dbReference type="ChEBI" id="CHEBI:29105"/>
        <label>1</label>
    </ligand>
</feature>
<dbReference type="GO" id="GO:0008270">
    <property type="term" value="F:zinc ion binding"/>
    <property type="evidence" value="ECO:0007669"/>
    <property type="project" value="InterPro"/>
</dbReference>
<dbReference type="SUPFAM" id="SSF47090">
    <property type="entry name" value="PGBD-like"/>
    <property type="match status" value="1"/>
</dbReference>
<feature type="signal peptide" evidence="12">
    <location>
        <begin position="1"/>
        <end position="26"/>
    </location>
</feature>
<dbReference type="GO" id="GO:0031012">
    <property type="term" value="C:extracellular matrix"/>
    <property type="evidence" value="ECO:0007669"/>
    <property type="project" value="InterPro"/>
</dbReference>
<dbReference type="PANTHER" id="PTHR10201">
    <property type="entry name" value="MATRIX METALLOPROTEINASE"/>
    <property type="match status" value="1"/>
</dbReference>
<dbReference type="FunFam" id="3.40.390.10:FF:000018">
    <property type="entry name" value="Metalloendoproteinase 1"/>
    <property type="match status" value="1"/>
</dbReference>
<dbReference type="SUPFAM" id="SSF55486">
    <property type="entry name" value="Metalloproteases ('zincins'), catalytic domain"/>
    <property type="match status" value="1"/>
</dbReference>
<dbReference type="InterPro" id="IPR001818">
    <property type="entry name" value="Pept_M10_metallopeptidase"/>
</dbReference>
<dbReference type="GO" id="GO:0006508">
    <property type="term" value="P:proteolysis"/>
    <property type="evidence" value="ECO:0007669"/>
    <property type="project" value="UniProtKB-KW"/>
</dbReference>
<evidence type="ECO:0000256" key="6">
    <source>
        <dbReference type="ARBA" id="ARBA00022833"/>
    </source>
</evidence>
<feature type="binding site" evidence="11">
    <location>
        <position position="210"/>
    </location>
    <ligand>
        <name>Ca(2+)</name>
        <dbReference type="ChEBI" id="CHEBI:29108"/>
        <label>2</label>
    </ligand>
</feature>
<feature type="binding site" evidence="11">
    <location>
        <position position="247"/>
    </location>
    <ligand>
        <name>Ca(2+)</name>
        <dbReference type="ChEBI" id="CHEBI:29108"/>
        <label>3</label>
    </ligand>
</feature>
<sequence length="360" mass="40404">MFSFLKLYYSFLLICLSLFPSFLSRATPKYTLTPVTVTTLIDKNATWQHFDAFLDAGRGSHVRGLWELKKYFNHFGYLQGQNLNFTDSFDESLESAVAQYQANFGLSVTGKLDADTVAEVVSPRCGLADEVHGLGHQAMLHATNHFEYFPGQPRWARPMPITLTYAFSPLHMISALPLPKIKEVFNRSFDRWSSVIPVNFTEINDYMFADIRIAFYKGDHGDGEPFDGALGVLAHAFSPESGRLHLDAAETWAVDFGQEMSKVAVDLESVATHEIGHVLGLAHTTNKESIMYPSLKPRTRKLELTLDDIKGVQALYGSNPNYKFGSLLESDISSNQGTRFSIADIKVTTFLLVLMMWLHI</sequence>
<evidence type="ECO:0000256" key="12">
    <source>
        <dbReference type="SAM" id="SignalP"/>
    </source>
</evidence>
<comment type="cofactor">
    <cofactor evidence="11">
        <name>Ca(2+)</name>
        <dbReference type="ChEBI" id="CHEBI:29108"/>
    </cofactor>
    <text evidence="11">Can bind about 5 Ca(2+) ions per subunit.</text>
</comment>
<evidence type="ECO:0000256" key="3">
    <source>
        <dbReference type="ARBA" id="ARBA00022723"/>
    </source>
</evidence>
<accession>A0AAN8Z0Z6</accession>
<evidence type="ECO:0000256" key="7">
    <source>
        <dbReference type="ARBA" id="ARBA00023049"/>
    </source>
</evidence>
<feature type="chain" id="PRO_5042973420" evidence="12">
    <location>
        <begin position="27"/>
        <end position="360"/>
    </location>
</feature>
<feature type="binding site" evidence="11">
    <location>
        <position position="228"/>
    </location>
    <ligand>
        <name>Ca(2+)</name>
        <dbReference type="ChEBI" id="CHEBI:29108"/>
        <label>3</label>
    </ligand>
</feature>
<gene>
    <name evidence="14" type="ORF">RJ641_016246</name>
</gene>
<evidence type="ECO:0000256" key="4">
    <source>
        <dbReference type="ARBA" id="ARBA00022729"/>
    </source>
</evidence>
<dbReference type="EMBL" id="JBAMMX010000021">
    <property type="protein sequence ID" value="KAK6920342.1"/>
    <property type="molecule type" value="Genomic_DNA"/>
</dbReference>
<reference evidence="14 15" key="1">
    <citation type="submission" date="2023-12" db="EMBL/GenBank/DDBJ databases">
        <title>A high-quality genome assembly for Dillenia turbinata (Dilleniales).</title>
        <authorList>
            <person name="Chanderbali A."/>
        </authorList>
    </citation>
    <scope>NUCLEOTIDE SEQUENCE [LARGE SCALE GENOMIC DNA]</scope>
    <source>
        <strain evidence="14">LSX21</strain>
        <tissue evidence="14">Leaf</tissue>
    </source>
</reference>
<keyword evidence="4 12" id="KW-0732">Signal</keyword>
<dbReference type="CDD" id="cd04278">
    <property type="entry name" value="ZnMc_MMP"/>
    <property type="match status" value="1"/>
</dbReference>
<keyword evidence="15" id="KW-1185">Reference proteome</keyword>
<dbReference type="GO" id="GO:0030574">
    <property type="term" value="P:collagen catabolic process"/>
    <property type="evidence" value="ECO:0007669"/>
    <property type="project" value="TreeGrafter"/>
</dbReference>
<name>A0AAN8Z0Z6_9MAGN</name>
<dbReference type="InterPro" id="IPR024079">
    <property type="entry name" value="MetalloPept_cat_dom_sf"/>
</dbReference>
<feature type="domain" description="Peptidase metallopeptidase" evidence="13">
    <location>
        <begin position="151"/>
        <end position="318"/>
    </location>
</feature>
<keyword evidence="8" id="KW-0865">Zymogen</keyword>
<evidence type="ECO:0000259" key="13">
    <source>
        <dbReference type="SMART" id="SM00235"/>
    </source>
</evidence>
<feature type="binding site" evidence="11">
    <location>
        <position position="222"/>
    </location>
    <ligand>
        <name>Zn(2+)</name>
        <dbReference type="ChEBI" id="CHEBI:29105"/>
        <label>1</label>
    </ligand>
</feature>
<keyword evidence="11" id="KW-0106">Calcium</keyword>
<evidence type="ECO:0000256" key="1">
    <source>
        <dbReference type="ARBA" id="ARBA00009614"/>
    </source>
</evidence>
<dbReference type="SMART" id="SM00235">
    <property type="entry name" value="ZnMc"/>
    <property type="match status" value="1"/>
</dbReference>
<dbReference type="InterPro" id="IPR021190">
    <property type="entry name" value="Pept_M10A"/>
</dbReference>
<organism evidence="14 15">
    <name type="scientific">Dillenia turbinata</name>
    <dbReference type="NCBI Taxonomy" id="194707"/>
    <lineage>
        <taxon>Eukaryota</taxon>
        <taxon>Viridiplantae</taxon>
        <taxon>Streptophyta</taxon>
        <taxon>Embryophyta</taxon>
        <taxon>Tracheophyta</taxon>
        <taxon>Spermatophyta</taxon>
        <taxon>Magnoliopsida</taxon>
        <taxon>eudicotyledons</taxon>
        <taxon>Gunneridae</taxon>
        <taxon>Pentapetalae</taxon>
        <taxon>Dilleniales</taxon>
        <taxon>Dilleniaceae</taxon>
        <taxon>Dillenia</taxon>
    </lineage>
</organism>
<evidence type="ECO:0000256" key="8">
    <source>
        <dbReference type="ARBA" id="ARBA00023145"/>
    </source>
</evidence>
<dbReference type="GO" id="GO:0030198">
    <property type="term" value="P:extracellular matrix organization"/>
    <property type="evidence" value="ECO:0007669"/>
    <property type="project" value="TreeGrafter"/>
</dbReference>
<feature type="binding site" evidence="11">
    <location>
        <position position="291"/>
    </location>
    <ligand>
        <name>Zn(2+)</name>
        <dbReference type="ChEBI" id="CHEBI:29105"/>
        <label>2</label>
        <note>catalytic</note>
    </ligand>
</feature>
<evidence type="ECO:0000313" key="15">
    <source>
        <dbReference type="Proteomes" id="UP001370490"/>
    </source>
</evidence>
<keyword evidence="3 11" id="KW-0479">Metal-binding</keyword>
<feature type="binding site" evidence="11">
    <location>
        <position position="250"/>
    </location>
    <ligand>
        <name>Ca(2+)</name>
        <dbReference type="ChEBI" id="CHEBI:29108"/>
        <label>3</label>
    </ligand>
</feature>
<evidence type="ECO:0000256" key="5">
    <source>
        <dbReference type="ARBA" id="ARBA00022801"/>
    </source>
</evidence>
<evidence type="ECO:0000313" key="14">
    <source>
        <dbReference type="EMBL" id="KAK6920342.1"/>
    </source>
</evidence>
<feature type="binding site" evidence="11">
    <location>
        <position position="250"/>
    </location>
    <ligand>
        <name>Ca(2+)</name>
        <dbReference type="ChEBI" id="CHEBI:29108"/>
        <label>1</label>
    </ligand>
</feature>
<proteinExistence type="inferred from homology"/>
<comment type="similarity">
    <text evidence="1">Belongs to the peptidase M10A family. Matrix metalloproteinases (MMPs) subfamily.</text>
</comment>
<dbReference type="Pfam" id="PF01471">
    <property type="entry name" value="PG_binding_1"/>
    <property type="match status" value="1"/>
</dbReference>
<feature type="binding site" evidence="11">
    <location>
        <position position="227"/>
    </location>
    <ligand>
        <name>Ca(2+)</name>
        <dbReference type="ChEBI" id="CHEBI:29108"/>
        <label>3</label>
    </ligand>
</feature>
<keyword evidence="6 11" id="KW-0862">Zinc</keyword>
<dbReference type="Pfam" id="PF00413">
    <property type="entry name" value="Peptidase_M10"/>
    <property type="match status" value="1"/>
</dbReference>
<dbReference type="GO" id="GO:0004222">
    <property type="term" value="F:metalloendopeptidase activity"/>
    <property type="evidence" value="ECO:0007669"/>
    <property type="project" value="InterPro"/>
</dbReference>